<protein>
    <submittedName>
        <fullName evidence="1">Uncharacterized protein</fullName>
    </submittedName>
</protein>
<feature type="non-terminal residue" evidence="1">
    <location>
        <position position="238"/>
    </location>
</feature>
<keyword evidence="2" id="KW-1185">Reference proteome</keyword>
<sequence>MVPEVLDQRWLGPVQGFLAVPSVPTCTKSLPGSALDYAACSRNLLPRMLPPQVDEASPLLVHAAVRFPILAGDRVLWMRVPREPAGYRIKPGCARPPLTDHWQRTESMIQAACDDGGLQCCWDEVLRGLEAELLNRADVMDARVHARASMARWAKHVLRSRVHLTRLVRLYSKGPGPRAFGTAKKFAELCRFFERIAKARHVWEHATIHVRELFAKGIMLLVEHGLEVLMSQIVTICK</sequence>
<evidence type="ECO:0000313" key="2">
    <source>
        <dbReference type="Proteomes" id="UP001189429"/>
    </source>
</evidence>
<dbReference type="Proteomes" id="UP001189429">
    <property type="component" value="Unassembled WGS sequence"/>
</dbReference>
<dbReference type="EMBL" id="CAUYUJ010016219">
    <property type="protein sequence ID" value="CAK0863016.1"/>
    <property type="molecule type" value="Genomic_DNA"/>
</dbReference>
<evidence type="ECO:0000313" key="1">
    <source>
        <dbReference type="EMBL" id="CAK0863016.1"/>
    </source>
</evidence>
<organism evidence="1 2">
    <name type="scientific">Prorocentrum cordatum</name>
    <dbReference type="NCBI Taxonomy" id="2364126"/>
    <lineage>
        <taxon>Eukaryota</taxon>
        <taxon>Sar</taxon>
        <taxon>Alveolata</taxon>
        <taxon>Dinophyceae</taxon>
        <taxon>Prorocentrales</taxon>
        <taxon>Prorocentraceae</taxon>
        <taxon>Prorocentrum</taxon>
    </lineage>
</organism>
<proteinExistence type="predicted"/>
<reference evidence="1" key="1">
    <citation type="submission" date="2023-10" db="EMBL/GenBank/DDBJ databases">
        <authorList>
            <person name="Chen Y."/>
            <person name="Shah S."/>
            <person name="Dougan E. K."/>
            <person name="Thang M."/>
            <person name="Chan C."/>
        </authorList>
    </citation>
    <scope>NUCLEOTIDE SEQUENCE [LARGE SCALE GENOMIC DNA]</scope>
</reference>
<comment type="caution">
    <text evidence="1">The sequence shown here is derived from an EMBL/GenBank/DDBJ whole genome shotgun (WGS) entry which is preliminary data.</text>
</comment>
<accession>A0ABN9UU52</accession>
<name>A0ABN9UU52_9DINO</name>
<gene>
    <name evidence="1" type="ORF">PCOR1329_LOCUS51289</name>
</gene>